<dbReference type="Gene3D" id="3.30.465.10">
    <property type="match status" value="1"/>
</dbReference>
<reference evidence="8" key="1">
    <citation type="submission" date="2022-07" db="EMBL/GenBank/DDBJ databases">
        <title>Fungi with potential for degradation of polypropylene.</title>
        <authorList>
            <person name="Gostincar C."/>
        </authorList>
    </citation>
    <scope>NUCLEOTIDE SEQUENCE</scope>
    <source>
        <strain evidence="8">EXF-13287</strain>
    </source>
</reference>
<proteinExistence type="inferred from homology"/>
<evidence type="ECO:0000256" key="3">
    <source>
        <dbReference type="ARBA" id="ARBA00022630"/>
    </source>
</evidence>
<dbReference type="InterPro" id="IPR006094">
    <property type="entry name" value="Oxid_FAD_bind_N"/>
</dbReference>
<keyword evidence="9" id="KW-1185">Reference proteome</keyword>
<dbReference type="InterPro" id="IPR016169">
    <property type="entry name" value="FAD-bd_PCMH_sub2"/>
</dbReference>
<keyword evidence="4" id="KW-0274">FAD</keyword>
<dbReference type="Pfam" id="PF01565">
    <property type="entry name" value="FAD_binding_4"/>
    <property type="match status" value="1"/>
</dbReference>
<evidence type="ECO:0000313" key="9">
    <source>
        <dbReference type="Proteomes" id="UP001174691"/>
    </source>
</evidence>
<evidence type="ECO:0000256" key="6">
    <source>
        <dbReference type="SAM" id="SignalP"/>
    </source>
</evidence>
<dbReference type="GO" id="GO:0016491">
    <property type="term" value="F:oxidoreductase activity"/>
    <property type="evidence" value="ECO:0007669"/>
    <property type="project" value="UniProtKB-KW"/>
</dbReference>
<dbReference type="InterPro" id="IPR050416">
    <property type="entry name" value="FAD-linked_Oxidoreductase"/>
</dbReference>
<dbReference type="PANTHER" id="PTHR42973:SF39">
    <property type="entry name" value="FAD-BINDING PCMH-TYPE DOMAIN-CONTAINING PROTEIN"/>
    <property type="match status" value="1"/>
</dbReference>
<comment type="similarity">
    <text evidence="2">Belongs to the oxygen-dependent FAD-linked oxidoreductase family.</text>
</comment>
<dbReference type="PANTHER" id="PTHR42973">
    <property type="entry name" value="BINDING OXIDOREDUCTASE, PUTATIVE (AFU_ORTHOLOGUE AFUA_1G17690)-RELATED"/>
    <property type="match status" value="1"/>
</dbReference>
<dbReference type="InterPro" id="IPR016166">
    <property type="entry name" value="FAD-bd_PCMH"/>
</dbReference>
<feature type="chain" id="PRO_5041239599" evidence="6">
    <location>
        <begin position="23"/>
        <end position="498"/>
    </location>
</feature>
<keyword evidence="3" id="KW-0285">Flavoprotein</keyword>
<evidence type="ECO:0000256" key="4">
    <source>
        <dbReference type="ARBA" id="ARBA00022827"/>
    </source>
</evidence>
<dbReference type="SUPFAM" id="SSF56176">
    <property type="entry name" value="FAD-binding/transporter-associated domain-like"/>
    <property type="match status" value="1"/>
</dbReference>
<keyword evidence="5" id="KW-0560">Oxidoreductase</keyword>
<dbReference type="PROSITE" id="PS51387">
    <property type="entry name" value="FAD_PCMH"/>
    <property type="match status" value="1"/>
</dbReference>
<evidence type="ECO:0000256" key="2">
    <source>
        <dbReference type="ARBA" id="ARBA00005466"/>
    </source>
</evidence>
<dbReference type="AlphaFoldDB" id="A0AA38VKI1"/>
<evidence type="ECO:0000256" key="5">
    <source>
        <dbReference type="ARBA" id="ARBA00023002"/>
    </source>
</evidence>
<dbReference type="InterPro" id="IPR012951">
    <property type="entry name" value="BBE"/>
</dbReference>
<feature type="domain" description="FAD-binding PCMH-type" evidence="7">
    <location>
        <begin position="61"/>
        <end position="234"/>
    </location>
</feature>
<evidence type="ECO:0000256" key="1">
    <source>
        <dbReference type="ARBA" id="ARBA00001974"/>
    </source>
</evidence>
<comment type="caution">
    <text evidence="8">The sequence shown here is derived from an EMBL/GenBank/DDBJ whole genome shotgun (WGS) entry which is preliminary data.</text>
</comment>
<comment type="cofactor">
    <cofactor evidence="1">
        <name>FAD</name>
        <dbReference type="ChEBI" id="CHEBI:57692"/>
    </cofactor>
</comment>
<dbReference type="InterPro" id="IPR036318">
    <property type="entry name" value="FAD-bd_PCMH-like_sf"/>
</dbReference>
<dbReference type="Gene3D" id="3.40.462.20">
    <property type="match status" value="1"/>
</dbReference>
<evidence type="ECO:0000259" key="7">
    <source>
        <dbReference type="PROSITE" id="PS51387"/>
    </source>
</evidence>
<dbReference type="GO" id="GO:0071949">
    <property type="term" value="F:FAD binding"/>
    <property type="evidence" value="ECO:0007669"/>
    <property type="project" value="InterPro"/>
</dbReference>
<sequence length="498" mass="53470">MRPNFAAVAATVLGMTLGFSGASPFDKRGALLDCLKLAGVPTDDIGTDDWKLDVAPFNLQLNFTPVAIAVPTNTKHIQDAVACAAKLGVKANAKCGGHSYASFGLGGEDGHLTVEMDRMNAVKLDTTSGIASVEGGSRLGHVASELYAQGKRAFSHGTCPGVGVGGHALHGGYGVSSHTKGLAVDWMVGATVVLANSSIVNTSESENPDLFWAIRGAGSSMGIVSSFQFRTFEVPDTVTFFVASAPWGTQEKAANGLKAVQDFALNSMPAELNMRVFITGRFVNFEGLFYGDKAGLKTALGPLLNKTSATLQLSQEGTWLDQVSHFGNGMALDQGHPYNYHETFYSSSLYTQALTDEQVTALTTYWFKTAKANRRDWYLQIDLHGGKASAVTATATNAMAYAHRDYLLMYSFYDRVDNAGRYPADGFSLMQGFVGNITSSMDPSDWGQYVNYPDPKLSQDQAQSRYWGKHLSKLQAIKASVDPGNVFHYPQGILPAVL</sequence>
<organism evidence="8 9">
    <name type="scientific">Coniochaeta hoffmannii</name>
    <dbReference type="NCBI Taxonomy" id="91930"/>
    <lineage>
        <taxon>Eukaryota</taxon>
        <taxon>Fungi</taxon>
        <taxon>Dikarya</taxon>
        <taxon>Ascomycota</taxon>
        <taxon>Pezizomycotina</taxon>
        <taxon>Sordariomycetes</taxon>
        <taxon>Sordariomycetidae</taxon>
        <taxon>Coniochaetales</taxon>
        <taxon>Coniochaetaceae</taxon>
        <taxon>Coniochaeta</taxon>
    </lineage>
</organism>
<gene>
    <name evidence="8" type="ORF">NKR19_g9240</name>
</gene>
<accession>A0AA38VKI1</accession>
<protein>
    <submittedName>
        <fullName evidence="8">FAD-binding domain-containing protein</fullName>
    </submittedName>
</protein>
<dbReference type="EMBL" id="JANBVN010000213">
    <property type="protein sequence ID" value="KAJ9132582.1"/>
    <property type="molecule type" value="Genomic_DNA"/>
</dbReference>
<evidence type="ECO:0000313" key="8">
    <source>
        <dbReference type="EMBL" id="KAJ9132582.1"/>
    </source>
</evidence>
<dbReference type="Proteomes" id="UP001174691">
    <property type="component" value="Unassembled WGS sequence"/>
</dbReference>
<dbReference type="Pfam" id="PF08031">
    <property type="entry name" value="BBE"/>
    <property type="match status" value="1"/>
</dbReference>
<name>A0AA38VKI1_9PEZI</name>
<feature type="signal peptide" evidence="6">
    <location>
        <begin position="1"/>
        <end position="22"/>
    </location>
</feature>
<keyword evidence="6" id="KW-0732">Signal</keyword>